<dbReference type="EMBL" id="JAUDCL010000004">
    <property type="protein sequence ID" value="MDM8200452.1"/>
    <property type="molecule type" value="Genomic_DNA"/>
</dbReference>
<gene>
    <name evidence="2" type="primary">yaaA</name>
    <name evidence="2" type="ORF">QUW08_03960</name>
</gene>
<protein>
    <recommendedName>
        <fullName evidence="1">UPF0246 protein QUW08_03960</fullName>
    </recommendedName>
</protein>
<dbReference type="HAMAP" id="MF_00652">
    <property type="entry name" value="UPF0246"/>
    <property type="match status" value="1"/>
</dbReference>
<reference evidence="2 3" key="1">
    <citation type="submission" date="2023-06" db="EMBL/GenBank/DDBJ databases">
        <title>Identification and characterization of horizontal gene transfer across gut microbiota members of farm animals based on homology search.</title>
        <authorList>
            <person name="Schwarzerova J."/>
            <person name="Nykrynova M."/>
            <person name="Jureckova K."/>
            <person name="Cejkova D."/>
            <person name="Rychlik I."/>
        </authorList>
    </citation>
    <scope>NUCLEOTIDE SEQUENCE [LARGE SCALE GENOMIC DNA]</scope>
    <source>
        <strain evidence="2 3">ET340</strain>
    </source>
</reference>
<organism evidence="2 3">
    <name type="scientific">Allofournierella massiliensis</name>
    <dbReference type="NCBI Taxonomy" id="1650663"/>
    <lineage>
        <taxon>Bacteria</taxon>
        <taxon>Bacillati</taxon>
        <taxon>Bacillota</taxon>
        <taxon>Clostridia</taxon>
        <taxon>Eubacteriales</taxon>
        <taxon>Oscillospiraceae</taxon>
        <taxon>Allofournierella</taxon>
    </lineage>
</organism>
<comment type="caution">
    <text evidence="2">The sequence shown here is derived from an EMBL/GenBank/DDBJ whole genome shotgun (WGS) entry which is preliminary data.</text>
</comment>
<comment type="similarity">
    <text evidence="1">Belongs to the UPF0246 family.</text>
</comment>
<dbReference type="PANTHER" id="PTHR30283:SF4">
    <property type="entry name" value="PEROXIDE STRESS RESISTANCE PROTEIN YAAA"/>
    <property type="match status" value="1"/>
</dbReference>
<keyword evidence="3" id="KW-1185">Reference proteome</keyword>
<proteinExistence type="inferred from homology"/>
<reference evidence="3" key="2">
    <citation type="submission" date="2023-06" db="EMBL/GenBank/DDBJ databases">
        <title>Identification and characterization of horizontal gene transfer across gut microbiota members of farm animals based on homology search.</title>
        <authorList>
            <person name="Zeman M."/>
            <person name="Kubasova T."/>
            <person name="Jahodarova E."/>
            <person name="Nykrynova M."/>
            <person name="Rychlik I."/>
        </authorList>
    </citation>
    <scope>NUCLEOTIDE SEQUENCE [LARGE SCALE GENOMIC DNA]</scope>
    <source>
        <strain evidence="3">ET340</strain>
    </source>
</reference>
<evidence type="ECO:0000313" key="2">
    <source>
        <dbReference type="EMBL" id="MDM8200452.1"/>
    </source>
</evidence>
<dbReference type="PANTHER" id="PTHR30283">
    <property type="entry name" value="PEROXIDE STRESS RESPONSE PROTEIN YAAA"/>
    <property type="match status" value="1"/>
</dbReference>
<dbReference type="Pfam" id="PF03883">
    <property type="entry name" value="H2O2_YaaD"/>
    <property type="match status" value="1"/>
</dbReference>
<name>A0ABT7UNH6_9FIRM</name>
<dbReference type="Proteomes" id="UP001529380">
    <property type="component" value="Unassembled WGS sequence"/>
</dbReference>
<sequence length="253" mass="28836">MKFIISPAKTMNVDIDSFAPRDLPRFLEQAEELKNYLQGLDYAACKALWNCSDALAEPNFERLQKMDLRRTLTPALFAYEGIQYQYMAPGVFTEEELSYVQEHLRILSGLYGLLRPMDGVTPYRLEMQAKPVGFRCKTLYEFWGSRLADALAEETDCLVDLASKEYSKCVLGKLPASVRRVQVTFAQETGGKLKEKATFAKMARGAMVRHAAEQNCKTPEELRSFCRFGFAYSPEHSSPDHLVFVQDPNWKSD</sequence>
<dbReference type="InterPro" id="IPR005583">
    <property type="entry name" value="YaaA"/>
</dbReference>
<dbReference type="RefSeq" id="WP_289599259.1">
    <property type="nucleotide sequence ID" value="NZ_JAUDCL010000004.1"/>
</dbReference>
<evidence type="ECO:0000313" key="3">
    <source>
        <dbReference type="Proteomes" id="UP001529380"/>
    </source>
</evidence>
<reference evidence="2 3" key="3">
    <citation type="submission" date="2023-06" db="EMBL/GenBank/DDBJ databases">
        <authorList>
            <person name="Zeman M."/>
            <person name="Kubasova T."/>
            <person name="Jahodarova E."/>
            <person name="Nykrynova M."/>
            <person name="Rychlik I."/>
        </authorList>
    </citation>
    <scope>NUCLEOTIDE SEQUENCE [LARGE SCALE GENOMIC DNA]</scope>
    <source>
        <strain evidence="2 3">ET340</strain>
    </source>
</reference>
<dbReference type="NCBIfam" id="NF002543">
    <property type="entry name" value="PRK02101.1-4"/>
    <property type="match status" value="1"/>
</dbReference>
<evidence type="ECO:0000256" key="1">
    <source>
        <dbReference type="HAMAP-Rule" id="MF_00652"/>
    </source>
</evidence>
<accession>A0ABT7UNH6</accession>